<dbReference type="GO" id="GO:0003700">
    <property type="term" value="F:DNA-binding transcription factor activity"/>
    <property type="evidence" value="ECO:0007669"/>
    <property type="project" value="InterPro"/>
</dbReference>
<dbReference type="InterPro" id="IPR018062">
    <property type="entry name" value="HTH_AraC-typ_CS"/>
</dbReference>
<evidence type="ECO:0000256" key="2">
    <source>
        <dbReference type="ARBA" id="ARBA00023125"/>
    </source>
</evidence>
<dbReference type="KEGG" id="hch:HCH_00877"/>
<dbReference type="PROSITE" id="PS00041">
    <property type="entry name" value="HTH_ARAC_FAMILY_1"/>
    <property type="match status" value="1"/>
</dbReference>
<dbReference type="STRING" id="349521.HCH_00877"/>
<dbReference type="SUPFAM" id="SSF51215">
    <property type="entry name" value="Regulatory protein AraC"/>
    <property type="match status" value="1"/>
</dbReference>
<evidence type="ECO:0000259" key="5">
    <source>
        <dbReference type="PROSITE" id="PS01124"/>
    </source>
</evidence>
<keyword evidence="1" id="KW-0805">Transcription regulation</keyword>
<dbReference type="PANTHER" id="PTHR46796:SF2">
    <property type="entry name" value="TRANSCRIPTIONAL REGULATORY PROTEIN"/>
    <property type="match status" value="1"/>
</dbReference>
<dbReference type="InterPro" id="IPR018060">
    <property type="entry name" value="HTH_AraC"/>
</dbReference>
<gene>
    <name evidence="6" type="ordered locus">HCH_00877</name>
</gene>
<dbReference type="AlphaFoldDB" id="Q2SNK5"/>
<organism evidence="6 7">
    <name type="scientific">Hahella chejuensis (strain KCTC 2396)</name>
    <dbReference type="NCBI Taxonomy" id="349521"/>
    <lineage>
        <taxon>Bacteria</taxon>
        <taxon>Pseudomonadati</taxon>
        <taxon>Pseudomonadota</taxon>
        <taxon>Gammaproteobacteria</taxon>
        <taxon>Oceanospirillales</taxon>
        <taxon>Hahellaceae</taxon>
        <taxon>Hahella</taxon>
    </lineage>
</organism>
<dbReference type="EMBL" id="CP000155">
    <property type="protein sequence ID" value="ABC27769.1"/>
    <property type="molecule type" value="Genomic_DNA"/>
</dbReference>
<evidence type="ECO:0000256" key="3">
    <source>
        <dbReference type="ARBA" id="ARBA00023159"/>
    </source>
</evidence>
<dbReference type="InterPro" id="IPR050204">
    <property type="entry name" value="AraC_XylS_family_regulators"/>
</dbReference>
<dbReference type="GO" id="GO:0043565">
    <property type="term" value="F:sequence-specific DNA binding"/>
    <property type="evidence" value="ECO:0007669"/>
    <property type="project" value="InterPro"/>
</dbReference>
<dbReference type="Pfam" id="PF02311">
    <property type="entry name" value="AraC_binding"/>
    <property type="match status" value="1"/>
</dbReference>
<evidence type="ECO:0000313" key="7">
    <source>
        <dbReference type="Proteomes" id="UP000000238"/>
    </source>
</evidence>
<evidence type="ECO:0000256" key="4">
    <source>
        <dbReference type="ARBA" id="ARBA00023163"/>
    </source>
</evidence>
<dbReference type="Gene3D" id="1.10.10.60">
    <property type="entry name" value="Homeodomain-like"/>
    <property type="match status" value="2"/>
</dbReference>
<dbReference type="PROSITE" id="PS01124">
    <property type="entry name" value="HTH_ARAC_FAMILY_2"/>
    <property type="match status" value="1"/>
</dbReference>
<dbReference type="eggNOG" id="COG2207">
    <property type="taxonomic scope" value="Bacteria"/>
</dbReference>
<dbReference type="InterPro" id="IPR009057">
    <property type="entry name" value="Homeodomain-like_sf"/>
</dbReference>
<reference evidence="6 7" key="1">
    <citation type="journal article" date="2005" name="Nucleic Acids Res.">
        <title>Genomic blueprint of Hahella chejuensis, a marine microbe producing an algicidal agent.</title>
        <authorList>
            <person name="Jeong H."/>
            <person name="Yim J.H."/>
            <person name="Lee C."/>
            <person name="Choi S.-H."/>
            <person name="Park Y.K."/>
            <person name="Yoon S.H."/>
            <person name="Hur C.-G."/>
            <person name="Kang H.-Y."/>
            <person name="Kim D."/>
            <person name="Lee H.H."/>
            <person name="Park K.H."/>
            <person name="Park S.-H."/>
            <person name="Park H.-S."/>
            <person name="Lee H.K."/>
            <person name="Oh T.K."/>
            <person name="Kim J.F."/>
        </authorList>
    </citation>
    <scope>NUCLEOTIDE SEQUENCE [LARGE SCALE GENOMIC DNA]</scope>
    <source>
        <strain evidence="6 7">KCTC 2396</strain>
    </source>
</reference>
<dbReference type="eggNOG" id="COG1917">
    <property type="taxonomic scope" value="Bacteria"/>
</dbReference>
<dbReference type="Proteomes" id="UP000000238">
    <property type="component" value="Chromosome"/>
</dbReference>
<dbReference type="Pfam" id="PF12833">
    <property type="entry name" value="HTH_18"/>
    <property type="match status" value="1"/>
</dbReference>
<keyword evidence="2 6" id="KW-0238">DNA-binding</keyword>
<dbReference type="RefSeq" id="WP_011394844.1">
    <property type="nucleotide sequence ID" value="NC_007645.1"/>
</dbReference>
<protein>
    <submittedName>
        <fullName evidence="6">AraC-type DNA-binding domain-containing protein</fullName>
    </submittedName>
</protein>
<evidence type="ECO:0000313" key="6">
    <source>
        <dbReference type="EMBL" id="ABC27769.1"/>
    </source>
</evidence>
<keyword evidence="3" id="KW-0010">Activator</keyword>
<sequence length="271" mass="30559">MIEQAKYWQDKALGGVEILKATFVKQHFPRHVHEGYCVAVIEKGAQHFLRDGAEHTAPVGSIVLVNSDQVHTGRTATEEGWSYRAIYPTPAELAPVIADIFGPGVEPWFPEPVVRDLQLARGLQVLHRLLEQGDEPLHCETLYYQMMGQLMQRHARMRPRQLMEQCGSHWAVAKVKEYLQAHYADAVSLKDLTECTGLSPSYLTRLFTRMTGMPPHAYLNQVRVSRAQQLLRMGLSLTDVAVATGFSDQSHLSRHFQRIMGVSPGRFAKVC</sequence>
<dbReference type="SMART" id="SM00342">
    <property type="entry name" value="HTH_ARAC"/>
    <property type="match status" value="1"/>
</dbReference>
<accession>Q2SNK5</accession>
<feature type="domain" description="HTH araC/xylS-type" evidence="5">
    <location>
        <begin position="173"/>
        <end position="270"/>
    </location>
</feature>
<keyword evidence="4" id="KW-0804">Transcription</keyword>
<name>Q2SNK5_HAHCH</name>
<dbReference type="InterPro" id="IPR003313">
    <property type="entry name" value="AraC-bd"/>
</dbReference>
<dbReference type="InterPro" id="IPR037923">
    <property type="entry name" value="HTH-like"/>
</dbReference>
<dbReference type="SUPFAM" id="SSF46689">
    <property type="entry name" value="Homeodomain-like"/>
    <property type="match status" value="2"/>
</dbReference>
<dbReference type="HOGENOM" id="CLU_000445_88_16_6"/>
<proteinExistence type="predicted"/>
<evidence type="ECO:0000256" key="1">
    <source>
        <dbReference type="ARBA" id="ARBA00023015"/>
    </source>
</evidence>
<keyword evidence="7" id="KW-1185">Reference proteome</keyword>
<dbReference type="PANTHER" id="PTHR46796">
    <property type="entry name" value="HTH-TYPE TRANSCRIPTIONAL ACTIVATOR RHAS-RELATED"/>
    <property type="match status" value="1"/>
</dbReference>
<dbReference type="OrthoDB" id="9809338at2"/>